<dbReference type="Gene3D" id="3.90.226.10">
    <property type="entry name" value="2-enoyl-CoA Hydratase, Chain A, domain 1"/>
    <property type="match status" value="1"/>
</dbReference>
<keyword evidence="1" id="KW-0456">Lyase</keyword>
<dbReference type="GO" id="GO:0006635">
    <property type="term" value="P:fatty acid beta-oxidation"/>
    <property type="evidence" value="ECO:0007669"/>
    <property type="project" value="TreeGrafter"/>
</dbReference>
<dbReference type="PANTHER" id="PTHR11941:SF27">
    <property type="entry name" value="ETHYLMALONYL-COA DECARBOXYLASE"/>
    <property type="match status" value="1"/>
</dbReference>
<dbReference type="Pfam" id="PF00378">
    <property type="entry name" value="ECH_1"/>
    <property type="match status" value="1"/>
</dbReference>
<dbReference type="GO" id="GO:0005829">
    <property type="term" value="C:cytosol"/>
    <property type="evidence" value="ECO:0007669"/>
    <property type="project" value="TreeGrafter"/>
</dbReference>
<proteinExistence type="predicted"/>
<evidence type="ECO:0000313" key="3">
    <source>
        <dbReference type="RefSeq" id="XP_034256880.1"/>
    </source>
</evidence>
<evidence type="ECO:0000313" key="2">
    <source>
        <dbReference type="Proteomes" id="UP000515158"/>
    </source>
</evidence>
<dbReference type="AlphaFoldDB" id="A0A6P9AHG1"/>
<dbReference type="CDD" id="cd06558">
    <property type="entry name" value="crotonase-like"/>
    <property type="match status" value="1"/>
</dbReference>
<dbReference type="InParanoid" id="A0A6P9AHG1"/>
<organism evidence="3">
    <name type="scientific">Thrips palmi</name>
    <name type="common">Melon thrips</name>
    <dbReference type="NCBI Taxonomy" id="161013"/>
    <lineage>
        <taxon>Eukaryota</taxon>
        <taxon>Metazoa</taxon>
        <taxon>Ecdysozoa</taxon>
        <taxon>Arthropoda</taxon>
        <taxon>Hexapoda</taxon>
        <taxon>Insecta</taxon>
        <taxon>Pterygota</taxon>
        <taxon>Neoptera</taxon>
        <taxon>Paraneoptera</taxon>
        <taxon>Thysanoptera</taxon>
        <taxon>Terebrantia</taxon>
        <taxon>Thripoidea</taxon>
        <taxon>Thripidae</taxon>
        <taxon>Thrips</taxon>
    </lineage>
</organism>
<dbReference type="SUPFAM" id="SSF52096">
    <property type="entry name" value="ClpP/crotonase"/>
    <property type="match status" value="1"/>
</dbReference>
<sequence>MSLQLLRRVSSALLPVTAFMKSNTMSTQGKPFGVPYYDGNEENLSDIERWLSTFEGGQVILCKNEKSGVAEITLDHPNKRNAMSGLMMVQLGEIVKALENWTEGKGVLLRGEGSIFCSGGDLDFAKASAGAEGGFKMACYMQNILSRLKALPMLSVALIHGQGALGGGAEIATACDWRLMTKDCSGIGMVHTRMGIVPAWGASSRLAAIVGPRIALELISSSRIVSPQESLQIGLVDHIVDPGPEGNGTLDATQWLLNHVRADSQVIRAAKATMSSFEHHVGYTKSLEDERRLFAPLWGGPANQSALNSRIKHLK</sequence>
<keyword evidence="2" id="KW-1185">Reference proteome</keyword>
<dbReference type="Proteomes" id="UP000515158">
    <property type="component" value="Unplaced"/>
</dbReference>
<dbReference type="RefSeq" id="XP_034256880.1">
    <property type="nucleotide sequence ID" value="XM_034400989.1"/>
</dbReference>
<gene>
    <name evidence="3" type="primary">LOC117654386</name>
</gene>
<dbReference type="KEGG" id="tpal:117654386"/>
<dbReference type="PANTHER" id="PTHR11941">
    <property type="entry name" value="ENOYL-COA HYDRATASE-RELATED"/>
    <property type="match status" value="1"/>
</dbReference>
<evidence type="ECO:0000256" key="1">
    <source>
        <dbReference type="ARBA" id="ARBA00023239"/>
    </source>
</evidence>
<dbReference type="GO" id="GO:0016829">
    <property type="term" value="F:lyase activity"/>
    <property type="evidence" value="ECO:0007669"/>
    <property type="project" value="UniProtKB-KW"/>
</dbReference>
<accession>A0A6P9AHG1</accession>
<protein>
    <submittedName>
        <fullName evidence="3">Ethylmalonyl-CoA decarboxylase-like</fullName>
    </submittedName>
</protein>
<name>A0A6P9AHG1_THRPL</name>
<dbReference type="InterPro" id="IPR029045">
    <property type="entry name" value="ClpP/crotonase-like_dom_sf"/>
</dbReference>
<dbReference type="InterPro" id="IPR001753">
    <property type="entry name" value="Enoyl-CoA_hydra/iso"/>
</dbReference>
<reference evidence="3" key="1">
    <citation type="submission" date="2025-08" db="UniProtKB">
        <authorList>
            <consortium name="RefSeq"/>
        </authorList>
    </citation>
    <scope>IDENTIFICATION</scope>
    <source>
        <tissue evidence="3">Total insect</tissue>
    </source>
</reference>
<dbReference type="OrthoDB" id="448450at2759"/>
<dbReference type="GeneID" id="117654386"/>